<dbReference type="GO" id="GO:0004252">
    <property type="term" value="F:serine-type endopeptidase activity"/>
    <property type="evidence" value="ECO:0007669"/>
    <property type="project" value="InterPro"/>
</dbReference>
<feature type="region of interest" description="Disordered" evidence="3">
    <location>
        <begin position="107"/>
        <end position="171"/>
    </location>
</feature>
<keyword evidence="2" id="KW-0378">Hydrolase</keyword>
<dbReference type="InterPro" id="IPR009003">
    <property type="entry name" value="Peptidase_S1_PA"/>
</dbReference>
<keyword evidence="2" id="KW-0720">Serine protease</keyword>
<dbReference type="InterPro" id="IPR001314">
    <property type="entry name" value="Peptidase_S1A"/>
</dbReference>
<dbReference type="CDD" id="cd00190">
    <property type="entry name" value="Tryp_SPc"/>
    <property type="match status" value="1"/>
</dbReference>
<evidence type="ECO:0000256" key="2">
    <source>
        <dbReference type="RuleBase" id="RU363034"/>
    </source>
</evidence>
<feature type="domain" description="Peptidase S1" evidence="4">
    <location>
        <begin position="221"/>
        <end position="463"/>
    </location>
</feature>
<dbReference type="FunFam" id="2.40.10.10:FF:000072">
    <property type="entry name" value="CLIP-domain serine protease"/>
    <property type="match status" value="1"/>
</dbReference>
<dbReference type="OMA" id="CETWHRT"/>
<dbReference type="EMBL" id="CAEY01001145">
    <property type="status" value="NOT_ANNOTATED_CDS"/>
    <property type="molecule type" value="Genomic_DNA"/>
</dbReference>
<protein>
    <recommendedName>
        <fullName evidence="4">Peptidase S1 domain-containing protein</fullName>
    </recommendedName>
</protein>
<dbReference type="HOGENOM" id="CLU_006842_17_1_1"/>
<evidence type="ECO:0000313" key="5">
    <source>
        <dbReference type="EnsemblMetazoa" id="tetur03g09630.1"/>
    </source>
</evidence>
<dbReference type="SUPFAM" id="SSF50494">
    <property type="entry name" value="Trypsin-like serine proteases"/>
    <property type="match status" value="1"/>
</dbReference>
<dbReference type="PRINTS" id="PR00722">
    <property type="entry name" value="CHYMOTRYPSIN"/>
</dbReference>
<dbReference type="STRING" id="32264.T1K0Z4"/>
<name>T1K0Z4_TETUR</name>
<dbReference type="InterPro" id="IPR018114">
    <property type="entry name" value="TRYPSIN_HIS"/>
</dbReference>
<evidence type="ECO:0000256" key="1">
    <source>
        <dbReference type="ARBA" id="ARBA00023157"/>
    </source>
</evidence>
<dbReference type="InterPro" id="IPR043504">
    <property type="entry name" value="Peptidase_S1_PA_chymotrypsin"/>
</dbReference>
<dbReference type="KEGG" id="tut:107359212"/>
<dbReference type="EnsemblMetazoa" id="tetur03g09630.1">
    <property type="protein sequence ID" value="tetur03g09630.1"/>
    <property type="gene ID" value="tetur03g09630"/>
</dbReference>
<dbReference type="PANTHER" id="PTHR24252:SF7">
    <property type="entry name" value="HYALIN"/>
    <property type="match status" value="1"/>
</dbReference>
<dbReference type="GO" id="GO:0006508">
    <property type="term" value="P:proteolysis"/>
    <property type="evidence" value="ECO:0007669"/>
    <property type="project" value="UniProtKB-KW"/>
</dbReference>
<accession>T1K0Z4</accession>
<dbReference type="Gene3D" id="2.40.10.10">
    <property type="entry name" value="Trypsin-like serine proteases"/>
    <property type="match status" value="3"/>
</dbReference>
<gene>
    <name evidence="5" type="primary">107359212</name>
</gene>
<sequence>MRCILMQLSKTPIIILITSIALLHYLERVLVASQPSYPSAYPPVVRHPGTCTFQRSQPACTFSLLCYLAGGVPIEGCGGDISVTCCMLYNPSSQNFASDYSNTNLPIPPGIELPNNHLTSPRLPSSPSSPTSSSPTSPPSSSSLTSSRDHALQTAFHSPSQSHLPSLSSSYDDNKSLDNVYRNTVRRSRPLPSFLNKERHSRNYIGDDVCGKPIAKPTSRIIGGQDAYFGEFPWQVHIKISKHQCGGALVNRYYVVTAAHCVYQAPLAQLSIIIGAHDIEDPRYQEEPPQYFSVTEVKMHPNFRFSASHPDRYDIAVLKLDRAVRYSSNIIPVCLPPNGFKFESWYGVVTGWGKTDPALSNRYGTRLLQKVDVPVINNEECEKWHRTRGINLKIFPEMMCAGYEDGQKDACVGDSGGPMVIFLNGRWALAGITSAGFGCAQSRQPGIYHRVSHTVNWLLANIND</sequence>
<evidence type="ECO:0000313" key="6">
    <source>
        <dbReference type="Proteomes" id="UP000015104"/>
    </source>
</evidence>
<evidence type="ECO:0000259" key="4">
    <source>
        <dbReference type="PROSITE" id="PS50240"/>
    </source>
</evidence>
<dbReference type="PANTHER" id="PTHR24252">
    <property type="entry name" value="ACROSIN-RELATED"/>
    <property type="match status" value="1"/>
</dbReference>
<dbReference type="InterPro" id="IPR033116">
    <property type="entry name" value="TRYPSIN_SER"/>
</dbReference>
<keyword evidence="6" id="KW-1185">Reference proteome</keyword>
<keyword evidence="1" id="KW-1015">Disulfide bond</keyword>
<dbReference type="SMART" id="SM00020">
    <property type="entry name" value="Tryp_SPc"/>
    <property type="match status" value="1"/>
</dbReference>
<evidence type="ECO:0000256" key="3">
    <source>
        <dbReference type="SAM" id="MobiDB-lite"/>
    </source>
</evidence>
<dbReference type="AlphaFoldDB" id="T1K0Z4"/>
<dbReference type="Proteomes" id="UP000015104">
    <property type="component" value="Unassembled WGS sequence"/>
</dbReference>
<dbReference type="Pfam" id="PF00089">
    <property type="entry name" value="Trypsin"/>
    <property type="match status" value="1"/>
</dbReference>
<reference evidence="6" key="1">
    <citation type="submission" date="2011-08" db="EMBL/GenBank/DDBJ databases">
        <authorList>
            <person name="Rombauts S."/>
        </authorList>
    </citation>
    <scope>NUCLEOTIDE SEQUENCE</scope>
    <source>
        <strain evidence="6">London</strain>
    </source>
</reference>
<reference evidence="5" key="2">
    <citation type="submission" date="2015-06" db="UniProtKB">
        <authorList>
            <consortium name="EnsemblMetazoa"/>
        </authorList>
    </citation>
    <scope>IDENTIFICATION</scope>
</reference>
<dbReference type="InterPro" id="IPR001254">
    <property type="entry name" value="Trypsin_dom"/>
</dbReference>
<keyword evidence="2" id="KW-0645">Protease</keyword>
<dbReference type="PROSITE" id="PS00135">
    <property type="entry name" value="TRYPSIN_SER"/>
    <property type="match status" value="1"/>
</dbReference>
<dbReference type="PROSITE" id="PS00134">
    <property type="entry name" value="TRYPSIN_HIS"/>
    <property type="match status" value="1"/>
</dbReference>
<dbReference type="PROSITE" id="PS50240">
    <property type="entry name" value="TRYPSIN_DOM"/>
    <property type="match status" value="1"/>
</dbReference>
<feature type="compositionally biased region" description="Low complexity" evidence="3">
    <location>
        <begin position="157"/>
        <end position="170"/>
    </location>
</feature>
<dbReference type="OrthoDB" id="9425590at2759"/>
<organism evidence="5 6">
    <name type="scientific">Tetranychus urticae</name>
    <name type="common">Two-spotted spider mite</name>
    <dbReference type="NCBI Taxonomy" id="32264"/>
    <lineage>
        <taxon>Eukaryota</taxon>
        <taxon>Metazoa</taxon>
        <taxon>Ecdysozoa</taxon>
        <taxon>Arthropoda</taxon>
        <taxon>Chelicerata</taxon>
        <taxon>Arachnida</taxon>
        <taxon>Acari</taxon>
        <taxon>Acariformes</taxon>
        <taxon>Trombidiformes</taxon>
        <taxon>Prostigmata</taxon>
        <taxon>Eleutherengona</taxon>
        <taxon>Raphignathae</taxon>
        <taxon>Tetranychoidea</taxon>
        <taxon>Tetranychidae</taxon>
        <taxon>Tetranychus</taxon>
    </lineage>
</organism>
<dbReference type="eggNOG" id="KOG3627">
    <property type="taxonomic scope" value="Eukaryota"/>
</dbReference>
<feature type="compositionally biased region" description="Low complexity" evidence="3">
    <location>
        <begin position="119"/>
        <end position="146"/>
    </location>
</feature>
<proteinExistence type="predicted"/>